<evidence type="ECO:0000259" key="6">
    <source>
        <dbReference type="PROSITE" id="PS51007"/>
    </source>
</evidence>
<proteinExistence type="predicted"/>
<gene>
    <name evidence="7" type="ORF">K8G79_02730</name>
</gene>
<name>A0AAJ1AID0_9BACT</name>
<evidence type="ECO:0000256" key="2">
    <source>
        <dbReference type="ARBA" id="ARBA00022723"/>
    </source>
</evidence>
<dbReference type="AlphaFoldDB" id="A0AAJ1AID0"/>
<dbReference type="PROSITE" id="PS51007">
    <property type="entry name" value="CYTC"/>
    <property type="match status" value="1"/>
</dbReference>
<dbReference type="GO" id="GO:0020037">
    <property type="term" value="F:heme binding"/>
    <property type="evidence" value="ECO:0007669"/>
    <property type="project" value="InterPro"/>
</dbReference>
<feature type="domain" description="Cytochrome c" evidence="6">
    <location>
        <begin position="30"/>
        <end position="140"/>
    </location>
</feature>
<sequence length="140" mass="15349">MIGKLTKIAKRVVVLTFAASLMLASCRSAPEPPTGQALYLRHCASCHGESGDGNGALAASLRRLPSDLRLIAKRHGGQFDESYVMQIIDGRRVVAEHGTREMPVWGAVFETEHRPGDYPGYISLLHTRALTDYLSSIQQE</sequence>
<dbReference type="Gene3D" id="1.10.760.10">
    <property type="entry name" value="Cytochrome c-like domain"/>
    <property type="match status" value="1"/>
</dbReference>
<keyword evidence="3 4" id="KW-0408">Iron</keyword>
<comment type="caution">
    <text evidence="7">The sequence shown here is derived from an EMBL/GenBank/DDBJ whole genome shotgun (WGS) entry which is preliminary data.</text>
</comment>
<accession>A0AAJ1AID0</accession>
<evidence type="ECO:0000313" key="7">
    <source>
        <dbReference type="EMBL" id="MBZ0159051.1"/>
    </source>
</evidence>
<dbReference type="GO" id="GO:0046872">
    <property type="term" value="F:metal ion binding"/>
    <property type="evidence" value="ECO:0007669"/>
    <property type="project" value="UniProtKB-KW"/>
</dbReference>
<feature type="signal peptide" evidence="5">
    <location>
        <begin position="1"/>
        <end position="29"/>
    </location>
</feature>
<evidence type="ECO:0000256" key="1">
    <source>
        <dbReference type="ARBA" id="ARBA00022617"/>
    </source>
</evidence>
<evidence type="ECO:0000256" key="5">
    <source>
        <dbReference type="SAM" id="SignalP"/>
    </source>
</evidence>
<dbReference type="EMBL" id="JAIOIU010000031">
    <property type="protein sequence ID" value="MBZ0159051.1"/>
    <property type="molecule type" value="Genomic_DNA"/>
</dbReference>
<dbReference type="SUPFAM" id="SSF46626">
    <property type="entry name" value="Cytochrome c"/>
    <property type="match status" value="1"/>
</dbReference>
<dbReference type="InterPro" id="IPR009056">
    <property type="entry name" value="Cyt_c-like_dom"/>
</dbReference>
<organism evidence="7 8">
    <name type="scientific">Candidatus Methylomirabilis tolerans</name>
    <dbReference type="NCBI Taxonomy" id="3123416"/>
    <lineage>
        <taxon>Bacteria</taxon>
        <taxon>Candidatus Methylomirabilota</taxon>
        <taxon>Candidatus Methylomirabilia</taxon>
        <taxon>Candidatus Methylomirabilales</taxon>
        <taxon>Candidatus Methylomirabilaceae</taxon>
        <taxon>Candidatus Methylomirabilis</taxon>
    </lineage>
</organism>
<reference evidence="7 8" key="1">
    <citation type="journal article" date="2021" name="bioRxiv">
        <title>Unraveling nitrogen, sulfur and carbon metabolic pathways and microbial community transcriptional responses to substrate deprivation and toxicity stresses in a bioreactor mimicking anoxic brackish coastal sediment conditions.</title>
        <authorList>
            <person name="Martins P.D."/>
            <person name="Echeveste M.J."/>
            <person name="Arshad A."/>
            <person name="Kurth J."/>
            <person name="Ouboter H."/>
            <person name="Jetten M.S.M."/>
            <person name="Welte C.U."/>
        </authorList>
    </citation>
    <scope>NUCLEOTIDE SEQUENCE [LARGE SCALE GENOMIC DNA]</scope>
    <source>
        <strain evidence="7">MAG_38</strain>
    </source>
</reference>
<dbReference type="Pfam" id="PF13442">
    <property type="entry name" value="Cytochrome_CBB3"/>
    <property type="match status" value="1"/>
</dbReference>
<evidence type="ECO:0000313" key="8">
    <source>
        <dbReference type="Proteomes" id="UP001197609"/>
    </source>
</evidence>
<dbReference type="Proteomes" id="UP001197609">
    <property type="component" value="Unassembled WGS sequence"/>
</dbReference>
<evidence type="ECO:0000256" key="3">
    <source>
        <dbReference type="ARBA" id="ARBA00023004"/>
    </source>
</evidence>
<keyword evidence="2 4" id="KW-0479">Metal-binding</keyword>
<feature type="chain" id="PRO_5042558528" evidence="5">
    <location>
        <begin position="30"/>
        <end position="140"/>
    </location>
</feature>
<keyword evidence="5" id="KW-0732">Signal</keyword>
<protein>
    <submittedName>
        <fullName evidence="7">Cytochrome c</fullName>
    </submittedName>
</protein>
<dbReference type="InterPro" id="IPR036909">
    <property type="entry name" value="Cyt_c-like_dom_sf"/>
</dbReference>
<dbReference type="GO" id="GO:0009055">
    <property type="term" value="F:electron transfer activity"/>
    <property type="evidence" value="ECO:0007669"/>
    <property type="project" value="InterPro"/>
</dbReference>
<evidence type="ECO:0000256" key="4">
    <source>
        <dbReference type="PROSITE-ProRule" id="PRU00433"/>
    </source>
</evidence>
<dbReference type="PROSITE" id="PS51257">
    <property type="entry name" value="PROKAR_LIPOPROTEIN"/>
    <property type="match status" value="1"/>
</dbReference>
<keyword evidence="1 4" id="KW-0349">Heme</keyword>